<dbReference type="GeneID" id="85389968"/>
<evidence type="ECO:0000313" key="1">
    <source>
        <dbReference type="EMBL" id="KAK1716037.1"/>
    </source>
</evidence>
<accession>A0AAD8XBQ9</accession>
<keyword evidence="2" id="KW-1185">Reference proteome</keyword>
<feature type="non-terminal residue" evidence="1">
    <location>
        <position position="1"/>
    </location>
</feature>
<reference evidence="1" key="1">
    <citation type="submission" date="2021-12" db="EMBL/GenBank/DDBJ databases">
        <title>Comparative genomics, transcriptomics and evolutionary studies reveal genomic signatures of adaptation to plant cell wall in hemibiotrophic fungi.</title>
        <authorList>
            <consortium name="DOE Joint Genome Institute"/>
            <person name="Baroncelli R."/>
            <person name="Diaz J.F."/>
            <person name="Benocci T."/>
            <person name="Peng M."/>
            <person name="Battaglia E."/>
            <person name="Haridas S."/>
            <person name="Andreopoulos W."/>
            <person name="Labutti K."/>
            <person name="Pangilinan J."/>
            <person name="Floch G.L."/>
            <person name="Makela M.R."/>
            <person name="Henrissat B."/>
            <person name="Grigoriev I.V."/>
            <person name="Crouch J.A."/>
            <person name="De Vries R.P."/>
            <person name="Sukno S.A."/>
            <person name="Thon M.R."/>
        </authorList>
    </citation>
    <scope>NUCLEOTIDE SEQUENCE</scope>
    <source>
        <strain evidence="1">CBS 112980</strain>
    </source>
</reference>
<comment type="caution">
    <text evidence="1">The sequence shown here is derived from an EMBL/GenBank/DDBJ whole genome shotgun (WGS) entry which is preliminary data.</text>
</comment>
<organism evidence="1 2">
    <name type="scientific">Glomerella acutata</name>
    <name type="common">Colletotrichum acutatum</name>
    <dbReference type="NCBI Taxonomy" id="27357"/>
    <lineage>
        <taxon>Eukaryota</taxon>
        <taxon>Fungi</taxon>
        <taxon>Dikarya</taxon>
        <taxon>Ascomycota</taxon>
        <taxon>Pezizomycotina</taxon>
        <taxon>Sordariomycetes</taxon>
        <taxon>Hypocreomycetidae</taxon>
        <taxon>Glomerellales</taxon>
        <taxon>Glomerellaceae</taxon>
        <taxon>Colletotrichum</taxon>
        <taxon>Colletotrichum acutatum species complex</taxon>
    </lineage>
</organism>
<evidence type="ECO:0000313" key="2">
    <source>
        <dbReference type="Proteomes" id="UP001244207"/>
    </source>
</evidence>
<dbReference type="AlphaFoldDB" id="A0AAD8XBQ9"/>
<dbReference type="EMBL" id="JAHMHS010000118">
    <property type="protein sequence ID" value="KAK1716037.1"/>
    <property type="molecule type" value="Genomic_DNA"/>
</dbReference>
<proteinExistence type="predicted"/>
<gene>
    <name evidence="1" type="ORF">BDZ83DRAFT_587727</name>
</gene>
<dbReference type="Proteomes" id="UP001244207">
    <property type="component" value="Unassembled WGS sequence"/>
</dbReference>
<dbReference type="RefSeq" id="XP_060360431.1">
    <property type="nucleotide sequence ID" value="XM_060506069.1"/>
</dbReference>
<protein>
    <submittedName>
        <fullName evidence="1">Uncharacterized protein</fullName>
    </submittedName>
</protein>
<sequence>NCARYDPDAWDDAARLPLGVASFGSCVSCLGVVVPCMAQMWWIAETAGNIGCKLTFVVSRLLNLTIRSLERRVSG</sequence>
<name>A0AAD8XBQ9_GLOAC</name>